<evidence type="ECO:0000256" key="1">
    <source>
        <dbReference type="SAM" id="MobiDB-lite"/>
    </source>
</evidence>
<keyword evidence="2" id="KW-0472">Membrane</keyword>
<dbReference type="CDD" id="cd09110">
    <property type="entry name" value="PLDc_CLS_1"/>
    <property type="match status" value="1"/>
</dbReference>
<dbReference type="GO" id="GO:0030572">
    <property type="term" value="F:phosphatidyltransferase activity"/>
    <property type="evidence" value="ECO:0007669"/>
    <property type="project" value="UniProtKB-ARBA"/>
</dbReference>
<feature type="domain" description="PLD phosphodiesterase" evidence="3">
    <location>
        <begin position="309"/>
        <end position="336"/>
    </location>
</feature>
<dbReference type="CDD" id="cd09159">
    <property type="entry name" value="PLDc_ybhO_like_2"/>
    <property type="match status" value="1"/>
</dbReference>
<dbReference type="AlphaFoldDB" id="A0A4R2I8Z2"/>
<dbReference type="SUPFAM" id="SSF56024">
    <property type="entry name" value="Phospholipase D/nuclease"/>
    <property type="match status" value="2"/>
</dbReference>
<keyword evidence="2" id="KW-1133">Transmembrane helix</keyword>
<accession>A0A4R2I8Z2</accession>
<dbReference type="RefSeq" id="WP_131997338.1">
    <property type="nucleotide sequence ID" value="NZ_SLWQ01000004.1"/>
</dbReference>
<dbReference type="Pfam" id="PF13091">
    <property type="entry name" value="PLDc_2"/>
    <property type="match status" value="1"/>
</dbReference>
<dbReference type="InterPro" id="IPR001736">
    <property type="entry name" value="PLipase_D/transphosphatidylase"/>
</dbReference>
<keyword evidence="5" id="KW-1185">Reference proteome</keyword>
<evidence type="ECO:0000313" key="4">
    <source>
        <dbReference type="EMBL" id="TCO40871.1"/>
    </source>
</evidence>
<dbReference type="OrthoDB" id="9762009at2"/>
<reference evidence="4 5" key="1">
    <citation type="journal article" date="2015" name="Stand. Genomic Sci.">
        <title>Genomic Encyclopedia of Bacterial and Archaeal Type Strains, Phase III: the genomes of soil and plant-associated and newly described type strains.</title>
        <authorList>
            <person name="Whitman W.B."/>
            <person name="Woyke T."/>
            <person name="Klenk H.P."/>
            <person name="Zhou Y."/>
            <person name="Lilburn T.G."/>
            <person name="Beck B.J."/>
            <person name="De Vos P."/>
            <person name="Vandamme P."/>
            <person name="Eisen J.A."/>
            <person name="Garrity G."/>
            <person name="Hugenholtz P."/>
            <person name="Kyrpides N.C."/>
        </authorList>
    </citation>
    <scope>NUCLEOTIDE SEQUENCE [LARGE SCALE GENOMIC DNA]</scope>
    <source>
        <strain evidence="4 5">A3</strain>
    </source>
</reference>
<feature type="domain" description="PLD phosphodiesterase" evidence="3">
    <location>
        <begin position="135"/>
        <end position="162"/>
    </location>
</feature>
<dbReference type="PROSITE" id="PS50035">
    <property type="entry name" value="PLD"/>
    <property type="match status" value="2"/>
</dbReference>
<sequence length="487" mass="51696">MAATAPLPSPPTRPSALRLLAEQSFSRAAGAPLLAGNGVDLLIDARAAFDAWLAAIRGAERSILFENYIFRDDALGREFVAALAERAAAGVRVCVVRDWLGCLGQSGPRLWAPLVAAGGEVRAYNPPRLASPFGWLSRDHRKLLVIDHAIGFVGGICVSGTWLGDAARGIEPWRDTAVAVRGPAVLELAHAFAEVWSQLGEPLPPDDAPAAALPSGQVDLRVVATVPNTAGLYRLDQLIAGMARRNLWLTDAYFVGVAPYVQALIAAARDGVDVRLLVPGSSDIPAVGSLSRAGYRPLLEAGIRVFEWNGSMLHAKTAVADGRWARVGSSNLNLASWIGNCEIDLAIEDDAFARRMEAQYEQDLARSTEIVLKMPKRRRASAERAPRNARAQGGSSGRAAAGALRLANSIGAAITNRRVLGPAECAPLLVAGISLLVAAVLALAWPRLVAWPLAVLAAWIGIALVARYVDLRRRAPPRREDASGPPA</sequence>
<dbReference type="PANTHER" id="PTHR21248">
    <property type="entry name" value="CARDIOLIPIN SYNTHASE"/>
    <property type="match status" value="1"/>
</dbReference>
<dbReference type="Gene3D" id="3.30.870.10">
    <property type="entry name" value="Endonuclease Chain A"/>
    <property type="match status" value="2"/>
</dbReference>
<protein>
    <submittedName>
        <fullName evidence="4">Cardiolipin synthase</fullName>
    </submittedName>
</protein>
<dbReference type="InterPro" id="IPR025202">
    <property type="entry name" value="PLD-like_dom"/>
</dbReference>
<dbReference type="SMART" id="SM00155">
    <property type="entry name" value="PLDc"/>
    <property type="match status" value="2"/>
</dbReference>
<feature type="transmembrane region" description="Helical" evidence="2">
    <location>
        <begin position="451"/>
        <end position="469"/>
    </location>
</feature>
<evidence type="ECO:0000313" key="5">
    <source>
        <dbReference type="Proteomes" id="UP000294862"/>
    </source>
</evidence>
<dbReference type="EMBL" id="SLWQ01000004">
    <property type="protein sequence ID" value="TCO40871.1"/>
    <property type="molecule type" value="Genomic_DNA"/>
</dbReference>
<feature type="region of interest" description="Disordered" evidence="1">
    <location>
        <begin position="377"/>
        <end position="396"/>
    </location>
</feature>
<gene>
    <name evidence="4" type="ORF">EV148_104234</name>
</gene>
<organism evidence="4 5">
    <name type="scientific">Dokdonella fugitiva</name>
    <dbReference type="NCBI Taxonomy" id="328517"/>
    <lineage>
        <taxon>Bacteria</taxon>
        <taxon>Pseudomonadati</taxon>
        <taxon>Pseudomonadota</taxon>
        <taxon>Gammaproteobacteria</taxon>
        <taxon>Lysobacterales</taxon>
        <taxon>Rhodanobacteraceae</taxon>
        <taxon>Dokdonella</taxon>
    </lineage>
</organism>
<proteinExistence type="predicted"/>
<dbReference type="Proteomes" id="UP000294862">
    <property type="component" value="Unassembled WGS sequence"/>
</dbReference>
<name>A0A4R2I8Z2_9GAMM</name>
<evidence type="ECO:0000256" key="2">
    <source>
        <dbReference type="SAM" id="Phobius"/>
    </source>
</evidence>
<dbReference type="PANTHER" id="PTHR21248:SF22">
    <property type="entry name" value="PHOSPHOLIPASE D"/>
    <property type="match status" value="1"/>
</dbReference>
<comment type="caution">
    <text evidence="4">The sequence shown here is derived from an EMBL/GenBank/DDBJ whole genome shotgun (WGS) entry which is preliminary data.</text>
</comment>
<evidence type="ECO:0000259" key="3">
    <source>
        <dbReference type="PROSITE" id="PS50035"/>
    </source>
</evidence>
<dbReference type="GO" id="GO:0032049">
    <property type="term" value="P:cardiolipin biosynthetic process"/>
    <property type="evidence" value="ECO:0007669"/>
    <property type="project" value="UniProtKB-ARBA"/>
</dbReference>
<keyword evidence="2" id="KW-0812">Transmembrane</keyword>